<dbReference type="FunFam" id="3.40.50.2000:FF:000127">
    <property type="entry name" value="Glycosyltransferase"/>
    <property type="match status" value="1"/>
</dbReference>
<dbReference type="STRING" id="4565.A0A3B5Z0F8"/>
<evidence type="ECO:0000313" key="5">
    <source>
        <dbReference type="EnsemblPlants" id="TraesCS1B02G312200.1"/>
    </source>
</evidence>
<dbReference type="SUPFAM" id="SSF53756">
    <property type="entry name" value="UDP-Glycosyltransferase/glycogen phosphorylase"/>
    <property type="match status" value="1"/>
</dbReference>
<dbReference type="Gramene" id="TraesCS1B03G0858700.1">
    <property type="protein sequence ID" value="TraesCS1B03G0858700.1.CDS"/>
    <property type="gene ID" value="TraesCS1B03G0858700"/>
</dbReference>
<dbReference type="PANTHER" id="PTHR48048:SF76">
    <property type="entry name" value="UDP-GLYCOSYLTRANSFERASE 708D1-LIKE"/>
    <property type="match status" value="1"/>
</dbReference>
<keyword evidence="3" id="KW-0808">Transferase</keyword>
<comment type="similarity">
    <text evidence="1">Belongs to the UDP-glycosyltransferase family.</text>
</comment>
<evidence type="ECO:0000256" key="2">
    <source>
        <dbReference type="ARBA" id="ARBA00022676"/>
    </source>
</evidence>
<name>A0A3B5Z0F8_WHEAT</name>
<dbReference type="InterPro" id="IPR002213">
    <property type="entry name" value="UDP_glucos_trans"/>
</dbReference>
<protein>
    <recommendedName>
        <fullName evidence="7">Glycosyltransferase</fullName>
    </recommendedName>
</protein>
<dbReference type="Proteomes" id="UP000019116">
    <property type="component" value="Chromosome 1B"/>
</dbReference>
<dbReference type="GO" id="GO:0035251">
    <property type="term" value="F:UDP-glucosyltransferase activity"/>
    <property type="evidence" value="ECO:0000318"/>
    <property type="project" value="GO_Central"/>
</dbReference>
<dbReference type="Gramene" id="TraesKAR1B01G0351840.1">
    <property type="protein sequence ID" value="cds.TraesKAR1B01G0351840.1"/>
    <property type="gene ID" value="TraesKAR1B01G0351840"/>
</dbReference>
<dbReference type="PANTHER" id="PTHR48048">
    <property type="entry name" value="GLYCOSYLTRANSFERASE"/>
    <property type="match status" value="1"/>
</dbReference>
<dbReference type="Gramene" id="TraesROB_scaffold_035412_01G000100.1">
    <property type="protein sequence ID" value="TraesROB_scaffold_035412_01G000100.1"/>
    <property type="gene ID" value="TraesROB_scaffold_035412_01G000100"/>
</dbReference>
<dbReference type="Gramene" id="TraesWEE_scaffold_036680_01G000300.1">
    <property type="protein sequence ID" value="TraesWEE_scaffold_036680_01G000300.1"/>
    <property type="gene ID" value="TraesWEE_scaffold_036680_01G000300"/>
</dbReference>
<keyword evidence="4" id="KW-0175">Coiled coil</keyword>
<evidence type="ECO:0000256" key="4">
    <source>
        <dbReference type="SAM" id="Coils"/>
    </source>
</evidence>
<reference evidence="5" key="1">
    <citation type="submission" date="2018-08" db="EMBL/GenBank/DDBJ databases">
        <authorList>
            <person name="Rossello M."/>
        </authorList>
    </citation>
    <scope>NUCLEOTIDE SEQUENCE [LARGE SCALE GENOMIC DNA]</scope>
    <source>
        <strain evidence="5">cv. Chinese Spring</strain>
    </source>
</reference>
<feature type="coiled-coil region" evidence="4">
    <location>
        <begin position="359"/>
        <end position="386"/>
    </location>
</feature>
<dbReference type="Pfam" id="PF00201">
    <property type="entry name" value="UDPGT"/>
    <property type="match status" value="1"/>
</dbReference>
<dbReference type="Gramene" id="TraesCS1B02G312200.1">
    <property type="protein sequence ID" value="TraesCS1B02G312200.1"/>
    <property type="gene ID" value="TraesCS1B02G312200"/>
</dbReference>
<evidence type="ECO:0000256" key="1">
    <source>
        <dbReference type="ARBA" id="ARBA00009995"/>
    </source>
</evidence>
<evidence type="ECO:0000313" key="6">
    <source>
        <dbReference type="Proteomes" id="UP000019116"/>
    </source>
</evidence>
<keyword evidence="6" id="KW-1185">Reference proteome</keyword>
<dbReference type="OrthoDB" id="5835829at2759"/>
<keyword evidence="2" id="KW-0328">Glycosyltransferase</keyword>
<proteinExistence type="inferred from homology"/>
<evidence type="ECO:0000256" key="3">
    <source>
        <dbReference type="ARBA" id="ARBA00022679"/>
    </source>
</evidence>
<evidence type="ECO:0008006" key="7">
    <source>
        <dbReference type="Google" id="ProtNLM"/>
    </source>
</evidence>
<dbReference type="CDD" id="cd03784">
    <property type="entry name" value="GT1_Gtf-like"/>
    <property type="match status" value="1"/>
</dbReference>
<accession>A0A3B5Z0F8</accession>
<dbReference type="EnsemblPlants" id="TraesCS1B02G312200.1">
    <property type="protein sequence ID" value="TraesCS1B02G312200.1"/>
    <property type="gene ID" value="TraesCS1B02G312200"/>
</dbReference>
<dbReference type="InterPro" id="IPR050481">
    <property type="entry name" value="UDP-glycosyltransf_plant"/>
</dbReference>
<reference evidence="5" key="2">
    <citation type="submission" date="2018-10" db="UniProtKB">
        <authorList>
            <consortium name="EnsemblPlants"/>
        </authorList>
    </citation>
    <scope>IDENTIFICATION</scope>
</reference>
<dbReference type="SMR" id="A0A3B5Z0F8"/>
<dbReference type="Gene3D" id="3.40.50.2000">
    <property type="entry name" value="Glycogen Phosphorylase B"/>
    <property type="match status" value="2"/>
</dbReference>
<organism evidence="5">
    <name type="scientific">Triticum aestivum</name>
    <name type="common">Wheat</name>
    <dbReference type="NCBI Taxonomy" id="4565"/>
    <lineage>
        <taxon>Eukaryota</taxon>
        <taxon>Viridiplantae</taxon>
        <taxon>Streptophyta</taxon>
        <taxon>Embryophyta</taxon>
        <taxon>Tracheophyta</taxon>
        <taxon>Spermatophyta</taxon>
        <taxon>Magnoliopsida</taxon>
        <taxon>Liliopsida</taxon>
        <taxon>Poales</taxon>
        <taxon>Poaceae</taxon>
        <taxon>BOP clade</taxon>
        <taxon>Pooideae</taxon>
        <taxon>Triticodae</taxon>
        <taxon>Triticeae</taxon>
        <taxon>Triticinae</taxon>
        <taxon>Triticum</taxon>
    </lineage>
</organism>
<sequence>MALVAKPSSGDQGGDAPHLVFIPSAGMGHLLPFSRFIAALASQGNVDISVVTALLMVSQAEAEHFAALFAAFPAIRRIDFNLLPLDDATLAGTDPFVLRWESLRRSAHLLGPLIAGATPRASAVVTDVTLASQVIPIAKKELQLPCHILFSSCATMLSFLAYFPTYLDGANADHLVGDVDIPGIGRIPVDYPPNVLRNPDSLFTKQFIANGREIAEADGILLNTFDALEREALASLRDGKVVPGFPPVFAVGPLKSTSTEKEAVHGGASSSIAWLDEQPARSVVYVAFGNRNAAALEQIHEIGAGLEASGCRFLWVVKTTVVDREDTAELNNVLDDGFLVFMVNGSDIDPENIIAVTLDDLSEDDRRELEQELKKEMAERLKLKLTGYCKTRIGVVKKEWVDQEAVLRHPAVGLYVSHCGWNSVTESAACGVPMLAWMMTLGDQRLVATVIRSAGFGLWLEHWSWDSKSSLVRVAEIAEKVKAVMGDEAISARAKEVGREATKAVAPGGSSHRSMQEFLAALR</sequence>
<dbReference type="AlphaFoldDB" id="A0A3B5Z0F8"/>